<dbReference type="Proteomes" id="UP001205105">
    <property type="component" value="Unassembled WGS sequence"/>
</dbReference>
<keyword evidence="8" id="KW-0276">Fatty acid metabolism</keyword>
<dbReference type="Pfam" id="PF04116">
    <property type="entry name" value="FA_hydroxylase"/>
    <property type="match status" value="1"/>
</dbReference>
<evidence type="ECO:0000256" key="3">
    <source>
        <dbReference type="ARBA" id="ARBA00009324"/>
    </source>
</evidence>
<feature type="domain" description="Fatty acid hydroxylase" evidence="15">
    <location>
        <begin position="96"/>
        <end position="228"/>
    </location>
</feature>
<evidence type="ECO:0000259" key="15">
    <source>
        <dbReference type="Pfam" id="PF04116"/>
    </source>
</evidence>
<keyword evidence="9" id="KW-0862">Zinc</keyword>
<reference evidence="16" key="1">
    <citation type="submission" date="2020-11" db="EMBL/GenBank/DDBJ databases">
        <title>Chlorella ohadii genome sequencing and assembly.</title>
        <authorList>
            <person name="Murik O."/>
            <person name="Treves H."/>
            <person name="Kedem I."/>
            <person name="Shotland Y."/>
            <person name="Kaplan A."/>
        </authorList>
    </citation>
    <scope>NUCLEOTIDE SEQUENCE</scope>
    <source>
        <strain evidence="16">1</strain>
    </source>
</reference>
<evidence type="ECO:0000256" key="9">
    <source>
        <dbReference type="ARBA" id="ARBA00022833"/>
    </source>
</evidence>
<evidence type="ECO:0000313" key="17">
    <source>
        <dbReference type="Proteomes" id="UP001205105"/>
    </source>
</evidence>
<dbReference type="InterPro" id="IPR006694">
    <property type="entry name" value="Fatty_acid_hydroxylase"/>
</dbReference>
<evidence type="ECO:0000256" key="14">
    <source>
        <dbReference type="ARBA" id="ARBA00023160"/>
    </source>
</evidence>
<keyword evidence="4" id="KW-0444">Lipid biosynthesis</keyword>
<dbReference type="GO" id="GO:0006633">
    <property type="term" value="P:fatty acid biosynthetic process"/>
    <property type="evidence" value="ECO:0007669"/>
    <property type="project" value="UniProtKB-KW"/>
</dbReference>
<keyword evidence="11" id="KW-0560">Oxidoreductase</keyword>
<name>A0AAD5GZX1_9CHLO</name>
<organism evidence="16 17">
    <name type="scientific">Chlorella ohadii</name>
    <dbReference type="NCBI Taxonomy" id="2649997"/>
    <lineage>
        <taxon>Eukaryota</taxon>
        <taxon>Viridiplantae</taxon>
        <taxon>Chlorophyta</taxon>
        <taxon>core chlorophytes</taxon>
        <taxon>Trebouxiophyceae</taxon>
        <taxon>Chlorellales</taxon>
        <taxon>Chlorellaceae</taxon>
        <taxon>Chlorella clade</taxon>
        <taxon>Chlorella</taxon>
    </lineage>
</organism>
<proteinExistence type="inferred from homology"/>
<dbReference type="GO" id="GO:0080132">
    <property type="term" value="F:fatty acid 2-hydroxylase activity"/>
    <property type="evidence" value="ECO:0007669"/>
    <property type="project" value="InterPro"/>
</dbReference>
<evidence type="ECO:0000256" key="4">
    <source>
        <dbReference type="ARBA" id="ARBA00022516"/>
    </source>
</evidence>
<evidence type="ECO:0000313" key="16">
    <source>
        <dbReference type="EMBL" id="KAI7838789.1"/>
    </source>
</evidence>
<keyword evidence="5" id="KW-0812">Transmembrane</keyword>
<keyword evidence="6" id="KW-0479">Metal-binding</keyword>
<dbReference type="InterPro" id="IPR014430">
    <property type="entry name" value="Scs7"/>
</dbReference>
<sequence>MGAQGGDAGSAAALIDDTQPLLKQLGHLDAAGYQAWMMRTSRGQARFFESSRLEAVTKVKWWVVPLLWLPVAALLARRALRTGLLCGPVAALASGGVLLWQLIEYSMHRWLFHVVPSSRPAILAHFLMHGNHHKFPSDVDRLVFPPLPACLPASLIYGALRCCLPRAAADAVFSGVLLGYVAYDCMHYLMHSGHLRGSLRARHMHHHFADDTVAYGISSALWDMVFGTQPRRLKGKCS</sequence>
<evidence type="ECO:0000256" key="5">
    <source>
        <dbReference type="ARBA" id="ARBA00022692"/>
    </source>
</evidence>
<keyword evidence="13" id="KW-0472">Membrane</keyword>
<evidence type="ECO:0000256" key="12">
    <source>
        <dbReference type="ARBA" id="ARBA00023098"/>
    </source>
</evidence>
<protein>
    <recommendedName>
        <fullName evidence="15">Fatty acid hydroxylase domain-containing protein</fullName>
    </recommendedName>
</protein>
<comment type="subcellular location">
    <subcellularLocation>
        <location evidence="2">Endoplasmic reticulum membrane</location>
        <topology evidence="2">Multi-pass membrane protein</topology>
    </subcellularLocation>
</comment>
<evidence type="ECO:0000256" key="10">
    <source>
        <dbReference type="ARBA" id="ARBA00022989"/>
    </source>
</evidence>
<dbReference type="PANTHER" id="PTHR12863:SF1">
    <property type="entry name" value="FATTY ACID 2-HYDROXYLASE"/>
    <property type="match status" value="1"/>
</dbReference>
<dbReference type="EMBL" id="JADXDR010000118">
    <property type="protein sequence ID" value="KAI7838789.1"/>
    <property type="molecule type" value="Genomic_DNA"/>
</dbReference>
<keyword evidence="10" id="KW-1133">Transmembrane helix</keyword>
<dbReference type="PANTHER" id="PTHR12863">
    <property type="entry name" value="FATTY ACID HYDROXYLASE"/>
    <property type="match status" value="1"/>
</dbReference>
<evidence type="ECO:0000256" key="13">
    <source>
        <dbReference type="ARBA" id="ARBA00023136"/>
    </source>
</evidence>
<accession>A0AAD5GZX1</accession>
<comment type="similarity">
    <text evidence="3">Belongs to the sterol desaturase family.</text>
</comment>
<evidence type="ECO:0000256" key="6">
    <source>
        <dbReference type="ARBA" id="ARBA00022723"/>
    </source>
</evidence>
<dbReference type="GO" id="GO:0005506">
    <property type="term" value="F:iron ion binding"/>
    <property type="evidence" value="ECO:0007669"/>
    <property type="project" value="InterPro"/>
</dbReference>
<keyword evidence="14" id="KW-0275">Fatty acid biosynthesis</keyword>
<comment type="caution">
    <text evidence="16">The sequence shown here is derived from an EMBL/GenBank/DDBJ whole genome shotgun (WGS) entry which is preliminary data.</text>
</comment>
<evidence type="ECO:0000256" key="2">
    <source>
        <dbReference type="ARBA" id="ARBA00004477"/>
    </source>
</evidence>
<keyword evidence="17" id="KW-1185">Reference proteome</keyword>
<evidence type="ECO:0000256" key="8">
    <source>
        <dbReference type="ARBA" id="ARBA00022832"/>
    </source>
</evidence>
<evidence type="ECO:0000256" key="11">
    <source>
        <dbReference type="ARBA" id="ARBA00023002"/>
    </source>
</evidence>
<dbReference type="GO" id="GO:0005789">
    <property type="term" value="C:endoplasmic reticulum membrane"/>
    <property type="evidence" value="ECO:0007669"/>
    <property type="project" value="UniProtKB-SubCell"/>
</dbReference>
<evidence type="ECO:0000256" key="1">
    <source>
        <dbReference type="ARBA" id="ARBA00001947"/>
    </source>
</evidence>
<dbReference type="AlphaFoldDB" id="A0AAD5GZX1"/>
<comment type="cofactor">
    <cofactor evidence="1">
        <name>Zn(2+)</name>
        <dbReference type="ChEBI" id="CHEBI:29105"/>
    </cofactor>
</comment>
<keyword evidence="7" id="KW-0256">Endoplasmic reticulum</keyword>
<evidence type="ECO:0000256" key="7">
    <source>
        <dbReference type="ARBA" id="ARBA00022824"/>
    </source>
</evidence>
<gene>
    <name evidence="16" type="ORF">COHA_007404</name>
</gene>
<keyword evidence="12" id="KW-0443">Lipid metabolism</keyword>